<evidence type="ECO:0000256" key="5">
    <source>
        <dbReference type="ARBA" id="ARBA00023242"/>
    </source>
</evidence>
<evidence type="ECO:0000313" key="8">
    <source>
        <dbReference type="Proteomes" id="UP001163798"/>
    </source>
</evidence>
<keyword evidence="5" id="KW-0539">Nucleus</keyword>
<reference evidence="7" key="1">
    <citation type="submission" date="2022-08" db="EMBL/GenBank/DDBJ databases">
        <authorList>
            <consortium name="DOE Joint Genome Institute"/>
            <person name="Min B."/>
            <person name="Riley R."/>
            <person name="Sierra-Patev S."/>
            <person name="Naranjo-Ortiz M."/>
            <person name="Looney B."/>
            <person name="Konkel Z."/>
            <person name="Slot J.C."/>
            <person name="Sakamoto Y."/>
            <person name="Steenwyk J.L."/>
            <person name="Rokas A."/>
            <person name="Carro J."/>
            <person name="Camarero S."/>
            <person name="Ferreira P."/>
            <person name="Molpeceres G."/>
            <person name="Ruiz-Duenas F.J."/>
            <person name="Serrano A."/>
            <person name="Henrissat B."/>
            <person name="Drula E."/>
            <person name="Hughes K.W."/>
            <person name="Mata J.L."/>
            <person name="Ishikawa N.K."/>
            <person name="Vargas-Isla R."/>
            <person name="Ushijima S."/>
            <person name="Smith C.A."/>
            <person name="Ahrendt S."/>
            <person name="Andreopoulos W."/>
            <person name="He G."/>
            <person name="Labutti K."/>
            <person name="Lipzen A."/>
            <person name="Ng V."/>
            <person name="Sandor L."/>
            <person name="Barry K."/>
            <person name="Martinez A.T."/>
            <person name="Xiao Y."/>
            <person name="Gibbons J.G."/>
            <person name="Terashima K."/>
            <person name="Hibbett D.S."/>
            <person name="Grigoriev I.V."/>
        </authorList>
    </citation>
    <scope>NUCLEOTIDE SEQUENCE</scope>
    <source>
        <strain evidence="7">TFB10291</strain>
    </source>
</reference>
<accession>A0AA38TZ41</accession>
<name>A0AA38TZ41_9AGAR</name>
<evidence type="ECO:0000313" key="7">
    <source>
        <dbReference type="EMBL" id="KAJ3789942.1"/>
    </source>
</evidence>
<dbReference type="EMBL" id="MU793254">
    <property type="protein sequence ID" value="KAJ3789942.1"/>
    <property type="molecule type" value="Genomic_DNA"/>
</dbReference>
<protein>
    <recommendedName>
        <fullName evidence="6">Zn(2)-C6 fungal-type domain-containing protein</fullName>
    </recommendedName>
</protein>
<dbReference type="InterPro" id="IPR007219">
    <property type="entry name" value="XnlR_reg_dom"/>
</dbReference>
<dbReference type="PROSITE" id="PS00463">
    <property type="entry name" value="ZN2_CY6_FUNGAL_1"/>
    <property type="match status" value="1"/>
</dbReference>
<dbReference type="InterPro" id="IPR036864">
    <property type="entry name" value="Zn2-C6_fun-type_DNA-bd_sf"/>
</dbReference>
<keyword evidence="4" id="KW-0804">Transcription</keyword>
<dbReference type="InterPro" id="IPR050815">
    <property type="entry name" value="TF_fung"/>
</dbReference>
<dbReference type="InterPro" id="IPR001138">
    <property type="entry name" value="Zn2Cys6_DnaBD"/>
</dbReference>
<sequence length="552" mass="60735">MSSDRFNGPTSLRKGQACIYCRRRKMRCDGARPICGQCRKGQRSEDCEYTDRQGQSRMEALEDSIARLKARIHELENPVAPKDEAVVLHQPYVGNASGLRPTLTGPSPGARYAVASTSPVEPPQEIVSTLLNNFFEHALTFGFFLSVSNFRASALLPYPMGDPRRPLSSLMTIVYFFGSLLSDNPVWQARSSEYLAQALESTGSSSLASSHPHKVLHTIQAEVLLANYLFSAGRLLEGRYHISTAMSLCVGSGLNKIHSPNLLLMVDTSNGLFPQASGPSEVGERIMAWWVTLSLDQSWAAAFEVNSYNDPIIAETETPWPLRTEDYLRGQLIPNAPRSTLTVQGFLDGDNRDGSLQSSPLELAAKASLLWKQAHLLKEAAAVTNIASVSAATRDRIDELLAILNASHDRNPSDAPAFSLLLARGLAHAALISLICLRSSGVENLEKVINSSLAILEIIGKLEPQNKYINPLFTMLWTLASRSLISILQRVPSISNSGRDHLVTVIQNGLMTMDRFGSDWSALTSLVHSFYSQLMTEQFYQSTKSTKYMECL</sequence>
<evidence type="ECO:0000256" key="1">
    <source>
        <dbReference type="ARBA" id="ARBA00004123"/>
    </source>
</evidence>
<dbReference type="SUPFAM" id="SSF57701">
    <property type="entry name" value="Zn2/Cys6 DNA-binding domain"/>
    <property type="match status" value="1"/>
</dbReference>
<comment type="subcellular location">
    <subcellularLocation>
        <location evidence="1">Nucleus</location>
    </subcellularLocation>
</comment>
<organism evidence="7 8">
    <name type="scientific">Lentinula aff. detonsa</name>
    <dbReference type="NCBI Taxonomy" id="2804958"/>
    <lineage>
        <taxon>Eukaryota</taxon>
        <taxon>Fungi</taxon>
        <taxon>Dikarya</taxon>
        <taxon>Basidiomycota</taxon>
        <taxon>Agaricomycotina</taxon>
        <taxon>Agaricomycetes</taxon>
        <taxon>Agaricomycetidae</taxon>
        <taxon>Agaricales</taxon>
        <taxon>Marasmiineae</taxon>
        <taxon>Omphalotaceae</taxon>
        <taxon>Lentinula</taxon>
    </lineage>
</organism>
<evidence type="ECO:0000256" key="4">
    <source>
        <dbReference type="ARBA" id="ARBA00023163"/>
    </source>
</evidence>
<keyword evidence="8" id="KW-1185">Reference proteome</keyword>
<dbReference type="Pfam" id="PF00172">
    <property type="entry name" value="Zn_clus"/>
    <property type="match status" value="1"/>
</dbReference>
<dbReference type="Proteomes" id="UP001163798">
    <property type="component" value="Unassembled WGS sequence"/>
</dbReference>
<dbReference type="SMART" id="SM00066">
    <property type="entry name" value="GAL4"/>
    <property type="match status" value="1"/>
</dbReference>
<comment type="caution">
    <text evidence="7">The sequence shown here is derived from an EMBL/GenBank/DDBJ whole genome shotgun (WGS) entry which is preliminary data.</text>
</comment>
<dbReference type="GO" id="GO:0008270">
    <property type="term" value="F:zinc ion binding"/>
    <property type="evidence" value="ECO:0007669"/>
    <property type="project" value="InterPro"/>
</dbReference>
<evidence type="ECO:0000259" key="6">
    <source>
        <dbReference type="PROSITE" id="PS50048"/>
    </source>
</evidence>
<proteinExistence type="predicted"/>
<keyword evidence="2" id="KW-0479">Metal-binding</keyword>
<dbReference type="AlphaFoldDB" id="A0AA38TZ41"/>
<evidence type="ECO:0000256" key="3">
    <source>
        <dbReference type="ARBA" id="ARBA00023015"/>
    </source>
</evidence>
<gene>
    <name evidence="7" type="ORF">GGU10DRAFT_383665</name>
</gene>
<dbReference type="GO" id="GO:0005634">
    <property type="term" value="C:nucleus"/>
    <property type="evidence" value="ECO:0007669"/>
    <property type="project" value="UniProtKB-SubCell"/>
</dbReference>
<dbReference type="Gene3D" id="4.10.240.10">
    <property type="entry name" value="Zn(2)-C6 fungal-type DNA-binding domain"/>
    <property type="match status" value="1"/>
</dbReference>
<evidence type="ECO:0000256" key="2">
    <source>
        <dbReference type="ARBA" id="ARBA00022723"/>
    </source>
</evidence>
<keyword evidence="3" id="KW-0805">Transcription regulation</keyword>
<dbReference type="PANTHER" id="PTHR47338">
    <property type="entry name" value="ZN(II)2CYS6 TRANSCRIPTION FACTOR (EUROFUNG)-RELATED"/>
    <property type="match status" value="1"/>
</dbReference>
<dbReference type="CDD" id="cd00067">
    <property type="entry name" value="GAL4"/>
    <property type="match status" value="1"/>
</dbReference>
<dbReference type="CDD" id="cd12148">
    <property type="entry name" value="fungal_TF_MHR"/>
    <property type="match status" value="1"/>
</dbReference>
<dbReference type="PROSITE" id="PS50048">
    <property type="entry name" value="ZN2_CY6_FUNGAL_2"/>
    <property type="match status" value="1"/>
</dbReference>
<dbReference type="Pfam" id="PF04082">
    <property type="entry name" value="Fungal_trans"/>
    <property type="match status" value="1"/>
</dbReference>
<feature type="domain" description="Zn(2)-C6 fungal-type" evidence="6">
    <location>
        <begin position="17"/>
        <end position="49"/>
    </location>
</feature>
<dbReference type="GO" id="GO:0000981">
    <property type="term" value="F:DNA-binding transcription factor activity, RNA polymerase II-specific"/>
    <property type="evidence" value="ECO:0007669"/>
    <property type="project" value="InterPro"/>
</dbReference>
<dbReference type="PANTHER" id="PTHR47338:SF29">
    <property type="entry name" value="ZN(2)-C6 FUNGAL-TYPE DOMAIN-CONTAINING PROTEIN"/>
    <property type="match status" value="1"/>
</dbReference>